<dbReference type="PANTHER" id="PTHR13439">
    <property type="entry name" value="CT120 PROTEIN"/>
    <property type="match status" value="1"/>
</dbReference>
<dbReference type="PANTHER" id="PTHR13439:SF0">
    <property type="entry name" value="TOPOISOMERASE I DAMAGE AFFECTED PROTEIN 4"/>
    <property type="match status" value="1"/>
</dbReference>
<dbReference type="GO" id="GO:0055088">
    <property type="term" value="P:lipid homeostasis"/>
    <property type="evidence" value="ECO:0007669"/>
    <property type="project" value="TreeGrafter"/>
</dbReference>
<evidence type="ECO:0000259" key="7">
    <source>
        <dbReference type="PROSITE" id="PS50922"/>
    </source>
</evidence>
<accession>A0A445EV44</accession>
<keyword evidence="2 5" id="KW-0812">Transmembrane</keyword>
<protein>
    <recommendedName>
        <fullName evidence="7">TLC domain-containing protein</fullName>
    </recommendedName>
</protein>
<evidence type="ECO:0000256" key="6">
    <source>
        <dbReference type="SAM" id="Phobius"/>
    </source>
</evidence>
<feature type="transmembrane region" description="Helical" evidence="6">
    <location>
        <begin position="225"/>
        <end position="244"/>
    </location>
</feature>
<feature type="transmembrane region" description="Helical" evidence="6">
    <location>
        <begin position="251"/>
        <end position="269"/>
    </location>
</feature>
<keyword evidence="9" id="KW-1185">Reference proteome</keyword>
<feature type="transmembrane region" description="Helical" evidence="6">
    <location>
        <begin position="322"/>
        <end position="343"/>
    </location>
</feature>
<evidence type="ECO:0000256" key="4">
    <source>
        <dbReference type="ARBA" id="ARBA00023136"/>
    </source>
</evidence>
<evidence type="ECO:0000256" key="2">
    <source>
        <dbReference type="ARBA" id="ARBA00022692"/>
    </source>
</evidence>
<dbReference type="GO" id="GO:0016020">
    <property type="term" value="C:membrane"/>
    <property type="evidence" value="ECO:0007669"/>
    <property type="project" value="UniProtKB-SubCell"/>
</dbReference>
<evidence type="ECO:0000256" key="5">
    <source>
        <dbReference type="PROSITE-ProRule" id="PRU00205"/>
    </source>
</evidence>
<feature type="domain" description="TLC" evidence="7">
    <location>
        <begin position="134"/>
        <end position="354"/>
    </location>
</feature>
<dbReference type="GO" id="GO:0005783">
    <property type="term" value="C:endoplasmic reticulum"/>
    <property type="evidence" value="ECO:0007669"/>
    <property type="project" value="TreeGrafter"/>
</dbReference>
<feature type="transmembrane region" description="Helical" evidence="6">
    <location>
        <begin position="182"/>
        <end position="205"/>
    </location>
</feature>
<keyword evidence="4 5" id="KW-0472">Membrane</keyword>
<proteinExistence type="predicted"/>
<evidence type="ECO:0000256" key="1">
    <source>
        <dbReference type="ARBA" id="ARBA00004141"/>
    </source>
</evidence>
<feature type="transmembrane region" description="Helical" evidence="6">
    <location>
        <begin position="143"/>
        <end position="161"/>
    </location>
</feature>
<dbReference type="SMART" id="SM00724">
    <property type="entry name" value="TLC"/>
    <property type="match status" value="1"/>
</dbReference>
<dbReference type="Proteomes" id="UP000289738">
    <property type="component" value="Chromosome A01"/>
</dbReference>
<reference evidence="8 9" key="1">
    <citation type="submission" date="2019-01" db="EMBL/GenBank/DDBJ databases">
        <title>Sequencing of cultivated peanut Arachis hypogaea provides insights into genome evolution and oil improvement.</title>
        <authorList>
            <person name="Chen X."/>
        </authorList>
    </citation>
    <scope>NUCLEOTIDE SEQUENCE [LARGE SCALE GENOMIC DNA]</scope>
    <source>
        <strain evidence="9">cv. Fuhuasheng</strain>
        <tissue evidence="8">Leaves</tissue>
    </source>
</reference>
<keyword evidence="3 6" id="KW-1133">Transmembrane helix</keyword>
<name>A0A445EV44_ARAHY</name>
<sequence length="363" mass="41398">MPLYVLHLLANDIQPRQHAPCVLTQHAPCVLLTWLNHSMPPSLHAPYVLKAPRPLRVTPSSDTDFQQGGDWMGLIASFDFSTGSVLSYDFASSRKEFQWLASVFTGIIFCVIVYRLMDIMSSLLFMRYGKLSDKQKIEWNNRGFSTVHAIFASVVSFYLLMRSDLFSDDSREELIVHRSSTFSNSVLGISVGYFLTDLAMILWYYPALGGIEYHLFYFQDALNTIASYILHHGLSLFSIIQALLSGQAQIYILMVLFTESTTPFVNLRWHLDVAGLKSSKLYIWNGVALFFGWLVLSEHTFHLNSSCTILIRLQKVKQIFPLGYYSVLTVPATLAMMNVYWFWKIARGMVKTLAKAKAKKHDE</sequence>
<dbReference type="PROSITE" id="PS50922">
    <property type="entry name" value="TLC"/>
    <property type="match status" value="1"/>
</dbReference>
<dbReference type="Pfam" id="PF03798">
    <property type="entry name" value="TRAM_LAG1_CLN8"/>
    <property type="match status" value="1"/>
</dbReference>
<evidence type="ECO:0000256" key="3">
    <source>
        <dbReference type="ARBA" id="ARBA00022989"/>
    </source>
</evidence>
<dbReference type="AlphaFoldDB" id="A0A445EV44"/>
<feature type="transmembrane region" description="Helical" evidence="6">
    <location>
        <begin position="97"/>
        <end position="117"/>
    </location>
</feature>
<organism evidence="8 9">
    <name type="scientific">Arachis hypogaea</name>
    <name type="common">Peanut</name>
    <dbReference type="NCBI Taxonomy" id="3818"/>
    <lineage>
        <taxon>Eukaryota</taxon>
        <taxon>Viridiplantae</taxon>
        <taxon>Streptophyta</taxon>
        <taxon>Embryophyta</taxon>
        <taxon>Tracheophyta</taxon>
        <taxon>Spermatophyta</taxon>
        <taxon>Magnoliopsida</taxon>
        <taxon>eudicotyledons</taxon>
        <taxon>Gunneridae</taxon>
        <taxon>Pentapetalae</taxon>
        <taxon>rosids</taxon>
        <taxon>fabids</taxon>
        <taxon>Fabales</taxon>
        <taxon>Fabaceae</taxon>
        <taxon>Papilionoideae</taxon>
        <taxon>50 kb inversion clade</taxon>
        <taxon>dalbergioids sensu lato</taxon>
        <taxon>Dalbergieae</taxon>
        <taxon>Pterocarpus clade</taxon>
        <taxon>Arachis</taxon>
    </lineage>
</organism>
<evidence type="ECO:0000313" key="9">
    <source>
        <dbReference type="Proteomes" id="UP000289738"/>
    </source>
</evidence>
<dbReference type="InterPro" id="IPR006634">
    <property type="entry name" value="TLC-dom"/>
</dbReference>
<dbReference type="InterPro" id="IPR050846">
    <property type="entry name" value="TLCD"/>
</dbReference>
<comment type="subcellular location">
    <subcellularLocation>
        <location evidence="1">Membrane</location>
        <topology evidence="1">Multi-pass membrane protein</topology>
    </subcellularLocation>
</comment>
<feature type="transmembrane region" description="Helical" evidence="6">
    <location>
        <begin position="281"/>
        <end position="301"/>
    </location>
</feature>
<dbReference type="EMBL" id="SDMP01000001">
    <property type="protein sequence ID" value="RYR79378.1"/>
    <property type="molecule type" value="Genomic_DNA"/>
</dbReference>
<comment type="caution">
    <text evidence="8">The sequence shown here is derived from an EMBL/GenBank/DDBJ whole genome shotgun (WGS) entry which is preliminary data.</text>
</comment>
<gene>
    <name evidence="8" type="ORF">Ahy_A01g004198</name>
</gene>
<evidence type="ECO:0000313" key="8">
    <source>
        <dbReference type="EMBL" id="RYR79378.1"/>
    </source>
</evidence>
<dbReference type="STRING" id="3818.A0A445EV44"/>